<name>A0A2I9CWU5_9DEIO</name>
<proteinExistence type="predicted"/>
<dbReference type="EMBL" id="BFAG01000009">
    <property type="protein sequence ID" value="GBF06493.1"/>
    <property type="molecule type" value="Genomic_DNA"/>
</dbReference>
<dbReference type="Proteomes" id="UP000236569">
    <property type="component" value="Unassembled WGS sequence"/>
</dbReference>
<dbReference type="RefSeq" id="WP_103129870.1">
    <property type="nucleotide sequence ID" value="NZ_BFAG01000009.1"/>
</dbReference>
<accession>A0A2I9CWU5</accession>
<gene>
    <name evidence="2" type="ORF">DAERI_090079</name>
</gene>
<feature type="signal peptide" evidence="1">
    <location>
        <begin position="1"/>
        <end position="21"/>
    </location>
</feature>
<dbReference type="Pfam" id="PF00657">
    <property type="entry name" value="Lipase_GDSL"/>
    <property type="match status" value="1"/>
</dbReference>
<dbReference type="SUPFAM" id="SSF52266">
    <property type="entry name" value="SGNH hydrolase"/>
    <property type="match status" value="1"/>
</dbReference>
<dbReference type="InterPro" id="IPR001087">
    <property type="entry name" value="GDSL"/>
</dbReference>
<organism evidence="2 3">
    <name type="scientific">Deinococcus aerius</name>
    <dbReference type="NCBI Taxonomy" id="200253"/>
    <lineage>
        <taxon>Bacteria</taxon>
        <taxon>Thermotogati</taxon>
        <taxon>Deinococcota</taxon>
        <taxon>Deinococci</taxon>
        <taxon>Deinococcales</taxon>
        <taxon>Deinococcaceae</taxon>
        <taxon>Deinococcus</taxon>
    </lineage>
</organism>
<evidence type="ECO:0000256" key="1">
    <source>
        <dbReference type="SAM" id="SignalP"/>
    </source>
</evidence>
<protein>
    <submittedName>
        <fullName evidence="2">G-D-S-L family lipolytic protein</fullName>
    </submittedName>
</protein>
<dbReference type="PROSITE" id="PS51257">
    <property type="entry name" value="PROKAR_LIPOPROTEIN"/>
    <property type="match status" value="1"/>
</dbReference>
<keyword evidence="1" id="KW-0732">Signal</keyword>
<dbReference type="AlphaFoldDB" id="A0A2I9CWU5"/>
<sequence>MKRILPLALLLLGACAPMRTAHTPRPDATPFTRYVALGDSITAGFQSGGLTAESQRAAYPHLLGERAGLDVPMPEVQDPGCPPPVNVKGEKNCALRQPGIVSPVVAVPGAKVSDVLNSTDTQVTDPDPQLYDADLYRAILGPGTTQLQAALARKPLFATVWIGNNDVLLPTLRGRPDQATPLESFRADYTTLVDRLLAGGVQHLVVMTVPDVTRVPALIPVRQLRLAGLVDDSCRGQDAYFGSVIAARASKESPLSCNAPEALTAAEYRQAQSIVEGYNAAIREIAAARGVPVFDVTRVLDMLPGRPLIPTAASPFGRSFSLDGVHPSSFAHQRFARELAVFMNQQFGTDLDTRP</sequence>
<comment type="caution">
    <text evidence="2">The sequence shown here is derived from an EMBL/GenBank/DDBJ whole genome shotgun (WGS) entry which is preliminary data.</text>
</comment>
<keyword evidence="3" id="KW-1185">Reference proteome</keyword>
<dbReference type="OrthoDB" id="57953at2"/>
<reference evidence="3" key="1">
    <citation type="submission" date="2018-01" db="EMBL/GenBank/DDBJ databases">
        <title>Draft Genome Sequence of the Radioresistant Bacterium Deinococcus aerius TR0125, Isolated from the Higher Atmosphere above Japan.</title>
        <authorList>
            <person name="Satoh K."/>
            <person name="Arai H."/>
            <person name="Sanzen T."/>
            <person name="Kawaguchi Y."/>
            <person name="Hayashi H."/>
            <person name="Yokobori S."/>
            <person name="Yamagishi A."/>
            <person name="Oono Y."/>
            <person name="Narumi I."/>
        </authorList>
    </citation>
    <scope>NUCLEOTIDE SEQUENCE [LARGE SCALE GENOMIC DNA]</scope>
    <source>
        <strain evidence="3">TR0125</strain>
    </source>
</reference>
<dbReference type="Gene3D" id="3.40.50.1110">
    <property type="entry name" value="SGNH hydrolase"/>
    <property type="match status" value="1"/>
</dbReference>
<feature type="chain" id="PRO_5014379792" evidence="1">
    <location>
        <begin position="22"/>
        <end position="355"/>
    </location>
</feature>
<evidence type="ECO:0000313" key="3">
    <source>
        <dbReference type="Proteomes" id="UP000236569"/>
    </source>
</evidence>
<dbReference type="InterPro" id="IPR036514">
    <property type="entry name" value="SGNH_hydro_sf"/>
</dbReference>
<evidence type="ECO:0000313" key="2">
    <source>
        <dbReference type="EMBL" id="GBF06493.1"/>
    </source>
</evidence>
<dbReference type="GO" id="GO:0016788">
    <property type="term" value="F:hydrolase activity, acting on ester bonds"/>
    <property type="evidence" value="ECO:0007669"/>
    <property type="project" value="InterPro"/>
</dbReference>